<proteinExistence type="predicted"/>
<sequence>MNKIRISFLVLTITLFVGCDFIKDSFTFKDKTKEFVETLMKKDYDKCVSQMALESEIGKQTNVDTLKLGLDQFRGLIERNFGNKFEFSLMKSEKKRSTIESENTPPNTTLALIEFTNEKEFGVFQVLFDHNSKKIININTLDVKEPIPNMVVFWLFGFFPLLILLFNIYVIRKIKKSSLSKKWLKYLAIIFFNLPTIKYSAVEGLSYKILNFQFFGLSFSFMGFLGSVWTFGIPIGGIYWLWKLKQHKIDEEFNTEIVENNSLTE</sequence>
<evidence type="ECO:0000313" key="2">
    <source>
        <dbReference type="EMBL" id="MBC5864486.1"/>
    </source>
</evidence>
<accession>A0ABR7JJ16</accession>
<name>A0ABR7JJ16_9FLAO</name>
<protein>
    <recommendedName>
        <fullName evidence="4">Lipoprotein</fullName>
    </recommendedName>
</protein>
<evidence type="ECO:0000256" key="1">
    <source>
        <dbReference type="SAM" id="Phobius"/>
    </source>
</evidence>
<evidence type="ECO:0000313" key="3">
    <source>
        <dbReference type="Proteomes" id="UP000621670"/>
    </source>
</evidence>
<feature type="transmembrane region" description="Helical" evidence="1">
    <location>
        <begin position="151"/>
        <end position="171"/>
    </location>
</feature>
<dbReference type="EMBL" id="JACRUM010000009">
    <property type="protein sequence ID" value="MBC5864486.1"/>
    <property type="molecule type" value="Genomic_DNA"/>
</dbReference>
<comment type="caution">
    <text evidence="2">The sequence shown here is derived from an EMBL/GenBank/DDBJ whole genome shotgun (WGS) entry which is preliminary data.</text>
</comment>
<keyword evidence="1" id="KW-0472">Membrane</keyword>
<feature type="transmembrane region" description="Helical" evidence="1">
    <location>
        <begin position="183"/>
        <end position="202"/>
    </location>
</feature>
<reference evidence="2 3" key="1">
    <citation type="submission" date="2020-08" db="EMBL/GenBank/DDBJ databases">
        <title>Description of novel Flavobacterium F-400 isolate.</title>
        <authorList>
            <person name="Saticioglu I."/>
            <person name="Duman M."/>
            <person name="Altun S."/>
        </authorList>
    </citation>
    <scope>NUCLEOTIDE SEQUENCE [LARGE SCALE GENOMIC DNA]</scope>
    <source>
        <strain evidence="2 3">F-400</strain>
    </source>
</reference>
<organism evidence="2 3">
    <name type="scientific">Flavobacterium turcicum</name>
    <dbReference type="NCBI Taxonomy" id="2764718"/>
    <lineage>
        <taxon>Bacteria</taxon>
        <taxon>Pseudomonadati</taxon>
        <taxon>Bacteroidota</taxon>
        <taxon>Flavobacteriia</taxon>
        <taxon>Flavobacteriales</taxon>
        <taxon>Flavobacteriaceae</taxon>
        <taxon>Flavobacterium</taxon>
    </lineage>
</organism>
<dbReference type="PROSITE" id="PS51257">
    <property type="entry name" value="PROKAR_LIPOPROTEIN"/>
    <property type="match status" value="1"/>
</dbReference>
<keyword evidence="1" id="KW-0812">Transmembrane</keyword>
<dbReference type="RefSeq" id="WP_166138697.1">
    <property type="nucleotide sequence ID" value="NZ_JAAOBY010000009.1"/>
</dbReference>
<keyword evidence="1" id="KW-1133">Transmembrane helix</keyword>
<evidence type="ECO:0008006" key="4">
    <source>
        <dbReference type="Google" id="ProtNLM"/>
    </source>
</evidence>
<feature type="transmembrane region" description="Helical" evidence="1">
    <location>
        <begin position="214"/>
        <end position="242"/>
    </location>
</feature>
<gene>
    <name evidence="2" type="ORF">H8R26_13735</name>
</gene>
<dbReference type="Proteomes" id="UP000621670">
    <property type="component" value="Unassembled WGS sequence"/>
</dbReference>
<keyword evidence="3" id="KW-1185">Reference proteome</keyword>